<dbReference type="OMA" id="KNIYMAM"/>
<dbReference type="FunCoup" id="B5RU35">
    <property type="interactions" value="13"/>
</dbReference>
<reference evidence="5 6" key="1">
    <citation type="journal article" date="2004" name="Nature">
        <title>Genome evolution in yeasts.</title>
        <authorList>
            <consortium name="Genolevures"/>
            <person name="Dujon B."/>
            <person name="Sherman D."/>
            <person name="Fischer G."/>
            <person name="Durrens P."/>
            <person name="Casaregola S."/>
            <person name="Lafontaine I."/>
            <person name="de Montigny J."/>
            <person name="Marck C."/>
            <person name="Neuveglise C."/>
            <person name="Talla E."/>
            <person name="Goffard N."/>
            <person name="Frangeul L."/>
            <person name="Aigle M."/>
            <person name="Anthouard V."/>
            <person name="Babour A."/>
            <person name="Barbe V."/>
            <person name="Barnay S."/>
            <person name="Blanchin S."/>
            <person name="Beckerich J.M."/>
            <person name="Beyne E."/>
            <person name="Bleykasten C."/>
            <person name="Boisrame A."/>
            <person name="Boyer J."/>
            <person name="Cattolico L."/>
            <person name="Confanioleri F."/>
            <person name="de Daruvar A."/>
            <person name="Despons L."/>
            <person name="Fabre E."/>
            <person name="Fairhead C."/>
            <person name="Ferry-Dumazet H."/>
            <person name="Groppi A."/>
            <person name="Hantraye F."/>
            <person name="Hennequin C."/>
            <person name="Jauniaux N."/>
            <person name="Joyet P."/>
            <person name="Kachouri R."/>
            <person name="Kerrest A."/>
            <person name="Koszul R."/>
            <person name="Lemaire M."/>
            <person name="Lesur I."/>
            <person name="Ma L."/>
            <person name="Muller H."/>
            <person name="Nicaud J.M."/>
            <person name="Nikolski M."/>
            <person name="Oztas S."/>
            <person name="Ozier-Kalogeropoulos O."/>
            <person name="Pellenz S."/>
            <person name="Potier S."/>
            <person name="Richard G.F."/>
            <person name="Straub M.L."/>
            <person name="Suleau A."/>
            <person name="Swennene D."/>
            <person name="Tekaia F."/>
            <person name="Wesolowski-Louvel M."/>
            <person name="Westhof E."/>
            <person name="Wirth B."/>
            <person name="Zeniou-Meyer M."/>
            <person name="Zivanovic I."/>
            <person name="Bolotin-Fukuhara M."/>
            <person name="Thierry A."/>
            <person name="Bouchier C."/>
            <person name="Caudron B."/>
            <person name="Scarpelli C."/>
            <person name="Gaillardin C."/>
            <person name="Weissenbach J."/>
            <person name="Wincker P."/>
            <person name="Souciet J.L."/>
        </authorList>
    </citation>
    <scope>NUCLEOTIDE SEQUENCE [LARGE SCALE GENOMIC DNA]</scope>
    <source>
        <strain evidence="6">ATCC 36239 / CBS 767 / BCRC 21394 / JCM 1990 / NBRC 0083 / IGC 2968</strain>
    </source>
</reference>
<dbReference type="InParanoid" id="B5RU35"/>
<dbReference type="eggNOG" id="KOG1339">
    <property type="taxonomic scope" value="Eukaryota"/>
</dbReference>
<dbReference type="Gene3D" id="2.40.70.10">
    <property type="entry name" value="Acid Proteases"/>
    <property type="match status" value="2"/>
</dbReference>
<dbReference type="GO" id="GO:0004190">
    <property type="term" value="F:aspartic-type endopeptidase activity"/>
    <property type="evidence" value="ECO:0007669"/>
    <property type="project" value="InterPro"/>
</dbReference>
<evidence type="ECO:0000256" key="2">
    <source>
        <dbReference type="ARBA" id="ARBA00023157"/>
    </source>
</evidence>
<dbReference type="Proteomes" id="UP000000599">
    <property type="component" value="Chromosome E"/>
</dbReference>
<dbReference type="GO" id="GO:0006508">
    <property type="term" value="P:proteolysis"/>
    <property type="evidence" value="ECO:0007669"/>
    <property type="project" value="InterPro"/>
</dbReference>
<evidence type="ECO:0000313" key="6">
    <source>
        <dbReference type="Proteomes" id="UP000000599"/>
    </source>
</evidence>
<dbReference type="SUPFAM" id="SSF50630">
    <property type="entry name" value="Acid proteases"/>
    <property type="match status" value="1"/>
</dbReference>
<evidence type="ECO:0000256" key="1">
    <source>
        <dbReference type="ARBA" id="ARBA00007447"/>
    </source>
</evidence>
<comment type="similarity">
    <text evidence="1">Belongs to the peptidase A1 family.</text>
</comment>
<evidence type="ECO:0000313" key="5">
    <source>
        <dbReference type="EMBL" id="CAR65847.1"/>
    </source>
</evidence>
<organism evidence="5 6">
    <name type="scientific">Debaryomyces hansenii (strain ATCC 36239 / CBS 767 / BCRC 21394 / JCM 1990 / NBRC 0083 / IGC 2968)</name>
    <name type="common">Yeast</name>
    <name type="synonym">Torulaspora hansenii</name>
    <dbReference type="NCBI Taxonomy" id="284592"/>
    <lineage>
        <taxon>Eukaryota</taxon>
        <taxon>Fungi</taxon>
        <taxon>Dikarya</taxon>
        <taxon>Ascomycota</taxon>
        <taxon>Saccharomycotina</taxon>
        <taxon>Pichiomycetes</taxon>
        <taxon>Debaryomycetaceae</taxon>
        <taxon>Debaryomyces</taxon>
    </lineage>
</organism>
<dbReference type="RefSeq" id="XP_002770504.1">
    <property type="nucleotide sequence ID" value="XM_002770458.1"/>
</dbReference>
<name>B5RU35_DEBHA</name>
<proteinExistence type="inferred from homology"/>
<dbReference type="GeneID" id="8998783"/>
<dbReference type="Pfam" id="PF00026">
    <property type="entry name" value="Asp"/>
    <property type="match status" value="1"/>
</dbReference>
<keyword evidence="6" id="KW-1185">Reference proteome</keyword>
<accession>B5RU35</accession>
<evidence type="ECO:0000259" key="4">
    <source>
        <dbReference type="PROSITE" id="PS51767"/>
    </source>
</evidence>
<feature type="signal peptide" evidence="3">
    <location>
        <begin position="1"/>
        <end position="21"/>
    </location>
</feature>
<feature type="domain" description="Peptidase A1" evidence="4">
    <location>
        <begin position="91"/>
        <end position="469"/>
    </location>
</feature>
<dbReference type="HOGENOM" id="CLU_025794_0_0_1"/>
<sequence>MRFFSVSFLLWFFLSLHMTYGDDQSKSTSSSSTNARVKLTLDLITLDDGAATTTSTTMTKTPVPMSRETEDSYDRELVKVLFTIAENGIYYDANMNVGDEELGLRLDLIQPDVWVMNTNDFYECSYIDEWIASEVSEFGSSLPVSVTDAPEYVATACAQQGVYTMASDDSVSMASPTKPNIYNNQPYSIPYLNSINVNGVFATNNISFIIGGNKKISIRDFTFVNAVDSNVFVGGLGLAGNPTGSGFLDSLVANDVIGSVGYSLWFNNYSNPKNAMAELIPGVVDTKYYSGDFFEFDIPDHEGSQSSAEDMGIDNLRLPILPLFDVEVENQNTHRTLSLKSDAQNFPVLLDSRTVFNYLPLYMIVNLAIQTNASYSSEVNRWVVQCDQISNLNATMNFKFGDLSVKVPLDDFLISASYNNRNLTFTTGKKACYLSFLPSSASGYTALGLPFLRAIYLAVDYEGGKIAVAKSNHNLDVVEKDYSNTKETEQYSTSLADLESETGGYSSNHTVHKSIAYIQSGKIPFATRYNSTENFTLTYVPSNFTKFGDPSIPAVLSGIIIKSGNVFVTESDGFSSTESQSTSKKNSGNRVEPPVIFDKHLSKKLISLSVGISTCIICIIFL</sequence>
<dbReference type="InterPro" id="IPR021109">
    <property type="entry name" value="Peptidase_aspartic_dom_sf"/>
</dbReference>
<dbReference type="VEuPathDB" id="FungiDB:DEHA2E17556g"/>
<dbReference type="EMBL" id="CR382137">
    <property type="protein sequence ID" value="CAR65847.1"/>
    <property type="molecule type" value="Genomic_DNA"/>
</dbReference>
<feature type="chain" id="PRO_5002837611" evidence="3">
    <location>
        <begin position="22"/>
        <end position="622"/>
    </location>
</feature>
<dbReference type="InterPro" id="IPR033121">
    <property type="entry name" value="PEPTIDASE_A1"/>
</dbReference>
<protein>
    <submittedName>
        <fullName evidence="5">DEHA2E17556p</fullName>
    </submittedName>
</protein>
<dbReference type="OrthoDB" id="771136at2759"/>
<evidence type="ECO:0000256" key="3">
    <source>
        <dbReference type="SAM" id="SignalP"/>
    </source>
</evidence>
<dbReference type="PANTHER" id="PTHR47966:SF51">
    <property type="entry name" value="BETA-SITE APP-CLEAVING ENZYME, ISOFORM A-RELATED"/>
    <property type="match status" value="1"/>
</dbReference>
<dbReference type="InterPro" id="IPR001461">
    <property type="entry name" value="Aspartic_peptidase_A1"/>
</dbReference>
<keyword evidence="2" id="KW-1015">Disulfide bond</keyword>
<keyword evidence="3" id="KW-0732">Signal</keyword>
<dbReference type="KEGG" id="dha:DEHA2E17556g"/>
<dbReference type="PANTHER" id="PTHR47966">
    <property type="entry name" value="BETA-SITE APP-CLEAVING ENZYME, ISOFORM A-RELATED"/>
    <property type="match status" value="1"/>
</dbReference>
<dbReference type="AlphaFoldDB" id="B5RU35"/>
<gene>
    <name evidence="5" type="ordered locus">DEHA2E17556g</name>
</gene>
<dbReference type="PROSITE" id="PS51767">
    <property type="entry name" value="PEPTIDASE_A1"/>
    <property type="match status" value="1"/>
</dbReference>